<dbReference type="InterPro" id="IPR020845">
    <property type="entry name" value="AMP-binding_CS"/>
</dbReference>
<keyword evidence="4" id="KW-0597">Phosphoprotein</keyword>
<dbReference type="InterPro" id="IPR000873">
    <property type="entry name" value="AMP-dep_synth/lig_dom"/>
</dbReference>
<organism evidence="6 7">
    <name type="scientific">Pseudomonas gingeri</name>
    <dbReference type="NCBI Taxonomy" id="117681"/>
    <lineage>
        <taxon>Bacteria</taxon>
        <taxon>Pseudomonadati</taxon>
        <taxon>Pseudomonadota</taxon>
        <taxon>Gammaproteobacteria</taxon>
        <taxon>Pseudomonadales</taxon>
        <taxon>Pseudomonadaceae</taxon>
        <taxon>Pseudomonas</taxon>
    </lineage>
</organism>
<dbReference type="GO" id="GO:0005829">
    <property type="term" value="C:cytosol"/>
    <property type="evidence" value="ECO:0007669"/>
    <property type="project" value="TreeGrafter"/>
</dbReference>
<dbReference type="CDD" id="cd19531">
    <property type="entry name" value="LCL_NRPS-like"/>
    <property type="match status" value="2"/>
</dbReference>
<dbReference type="InterPro" id="IPR006162">
    <property type="entry name" value="Ppantetheine_attach_site"/>
</dbReference>
<dbReference type="FunFam" id="3.40.50.980:FF:000002">
    <property type="entry name" value="Enterobactin synthetase component F"/>
    <property type="match status" value="1"/>
</dbReference>
<dbReference type="GO" id="GO:0009366">
    <property type="term" value="C:enterobactin synthetase complex"/>
    <property type="evidence" value="ECO:0007669"/>
    <property type="project" value="TreeGrafter"/>
</dbReference>
<evidence type="ECO:0000256" key="4">
    <source>
        <dbReference type="ARBA" id="ARBA00022553"/>
    </source>
</evidence>
<evidence type="ECO:0000256" key="1">
    <source>
        <dbReference type="ARBA" id="ARBA00001957"/>
    </source>
</evidence>
<dbReference type="FunFam" id="3.40.50.12780:FF:000012">
    <property type="entry name" value="Non-ribosomal peptide synthetase"/>
    <property type="match status" value="2"/>
</dbReference>
<dbReference type="InterPro" id="IPR010071">
    <property type="entry name" value="AA_adenyl_dom"/>
</dbReference>
<dbReference type="Pfam" id="PF00550">
    <property type="entry name" value="PP-binding"/>
    <property type="match status" value="2"/>
</dbReference>
<dbReference type="GO" id="GO:0031177">
    <property type="term" value="F:phosphopantetheine binding"/>
    <property type="evidence" value="ECO:0007669"/>
    <property type="project" value="InterPro"/>
</dbReference>
<dbReference type="EMBL" id="JACAPU010000027">
    <property type="protein sequence ID" value="NWB49329.1"/>
    <property type="molecule type" value="Genomic_DNA"/>
</dbReference>
<dbReference type="GO" id="GO:0009239">
    <property type="term" value="P:enterobactin biosynthetic process"/>
    <property type="evidence" value="ECO:0007669"/>
    <property type="project" value="TreeGrafter"/>
</dbReference>
<dbReference type="InterPro" id="IPR001242">
    <property type="entry name" value="Condensation_dom"/>
</dbReference>
<dbReference type="InterPro" id="IPR045851">
    <property type="entry name" value="AMP-bd_C_sf"/>
</dbReference>
<comment type="cofactor">
    <cofactor evidence="1">
        <name>pantetheine 4'-phosphate</name>
        <dbReference type="ChEBI" id="CHEBI:47942"/>
    </cofactor>
</comment>
<keyword evidence="3" id="KW-0596">Phosphopantetheine</keyword>
<dbReference type="FunFam" id="3.40.50.980:FF:000001">
    <property type="entry name" value="Non-ribosomal peptide synthetase"/>
    <property type="match status" value="2"/>
</dbReference>
<dbReference type="GO" id="GO:0047527">
    <property type="term" value="F:2,3-dihydroxybenzoate-serine ligase activity"/>
    <property type="evidence" value="ECO:0007669"/>
    <property type="project" value="TreeGrafter"/>
</dbReference>
<proteinExistence type="inferred from homology"/>
<name>A0A7Y7WJ15_9PSED</name>
<dbReference type="Gene3D" id="3.30.300.30">
    <property type="match status" value="2"/>
</dbReference>
<dbReference type="CDD" id="cd17649">
    <property type="entry name" value="A_NRPS_PvdJ-like"/>
    <property type="match status" value="1"/>
</dbReference>
<dbReference type="Gene3D" id="1.10.1200.10">
    <property type="entry name" value="ACP-like"/>
    <property type="match status" value="2"/>
</dbReference>
<dbReference type="FunFam" id="2.30.38.10:FF:000001">
    <property type="entry name" value="Non-ribosomal peptide synthetase PvdI"/>
    <property type="match status" value="1"/>
</dbReference>
<dbReference type="Proteomes" id="UP000582981">
    <property type="component" value="Unassembled WGS sequence"/>
</dbReference>
<feature type="domain" description="Carrier" evidence="5">
    <location>
        <begin position="2100"/>
        <end position="2175"/>
    </location>
</feature>
<dbReference type="PROSITE" id="PS00455">
    <property type="entry name" value="AMP_BINDING"/>
    <property type="match status" value="2"/>
</dbReference>
<evidence type="ECO:0000313" key="7">
    <source>
        <dbReference type="Proteomes" id="UP000582981"/>
    </source>
</evidence>
<comment type="similarity">
    <text evidence="2">Belongs to the ATP-dependent AMP-binding enzyme family.</text>
</comment>
<dbReference type="PANTHER" id="PTHR45527:SF14">
    <property type="entry name" value="PLIPASTATIN SYNTHASE SUBUNIT B"/>
    <property type="match status" value="1"/>
</dbReference>
<dbReference type="Gene3D" id="2.30.38.10">
    <property type="entry name" value="Luciferase, Domain 3"/>
    <property type="match status" value="2"/>
</dbReference>
<evidence type="ECO:0000313" key="6">
    <source>
        <dbReference type="EMBL" id="NWB49329.1"/>
    </source>
</evidence>
<sequence>MQGLIESVGQLSSKQRKGLAALLKQKGINLFEVAPVFRRAAEEPLLLSYAQQRQWFLWQWAPQSPAYNIATALRVHGQLDVNALQGSFQALVERHESLRTVFTQTDGQPLQVVLPAARFSLDLHTLDPASAAEREAQVQGFVQAQSQQPFDLASGPLLRAALLQVTADEQVLVLTQHHIVSDGWSLQVMTEELLALYADLSLGRTPQLPALPIQYADYALWQRHWMEAGEQERQLEYWLGKLAGEQPVLELPVDHPRPLSPSFAGASQALVLDPGLSEGLKALARQQGVSLFALLLASFQALLHRYSGQGDIRVGVPVANRERGEVERLIGFFVNTQVLKAEVDGQDAFVELLRQVWQTAQEAQAHQDLPFEQLVEALEPGRSLSHSPLFQVMFNHQAQAPASPVSPVSPSQALRIEPLHWQSRTAQFDLVLNTTDQPQGIEAVFKYATDLFEASTVERLARHWLNLLRSISANPQQRIADIALLEPSEQRQILSQCNPAPCQYPLDACLQQRIEAQAALRPDAVAVVFADQQLTYGELNARANQWAHHLIAQGVGADVLVGVSCERSLEMLVAIVAVLKAGGAYVPLDPGYPDERLRYMIEDSGLKLLLAQGHLLGRLPVPADVECLDLDQPPQDSLRDNPPCVTGVDHLAYVIYTSGSTGKPKGALLPHGNVLRLFSATEGEFGFGADDIWTLFHSYAFDFSVWEIFGALLHGGKLVVVPQEVSRSPRDFHRLLCDERVTVLNQTPSAFKSLLSVAVESPRGLALRYVVFGGEALEVQGLRPWFERFGDQAPQLVNMYGITETTVHVTYRPLSLADLEQAAGSPIGEPISDLSLYLLDDALNLVPAGCVGELYVAGAGLARGYLKRPDLTATRFVPDPFDPQGSRRLYRSGDLARLRADGTIEYIGRRDQQVKIRGFRIELGEIEARLQGHARVTEAAVLAVDGVTGTQLVAYLVPADPALLQDESRATALQGELRDYLKAHLADYMVPTHLVLLDTLPLTANGKLDRKALPAPDSHVLQQAYVAPQREIEEQLAAIWAQVLKVEQVGLRDNFFELGGHSLLATQVIARARQELGLELSLRSLFETADLGGFAASAETDQARNAPAFSLADRGQPLRLSYAQQRQWLLWQLEPDNSAYHIPAALQLDGALDREALRRSFEALIARHESLRTTFGQLDGQGVQQVQAATVFALALDEFNPGAGLDPESWVKALVAREVEAPFDLQQGPLLRARLLSLGQTRHVLVVTLHHIVSDGWSMPIMVDELIEYYAAFSQGHAPVLKDLPFQYADYAHWQRDWMAAGEDARQLDYWRGQLGNQQPVLELPTDRPRPALQSSAGARLEVAFEPALLVPLKAIAREQGVTLFMLLLASFQTLLHRYSGQADIRVGVPIANRTRVETEGLIGFFVNTQVLKAEFELHSTFGQLLAQVKQAALGAQAHQDLPFEHLVQALQPERSLSHSPLFQVLYNHQTERKGAVRQLPGLHIEGLDSGGHSAQFDLALDTFEGEDGLRAALTYATALFDAATVGRMAEHWRNLLRAVAEQGVTQRIAELPLLDDEERQCILQRWSRIDGVYPDAPCVHERIAAQARATPEATALIFGDEQLTYAELELRANRLAHTLRALGVGPEVPVGIAVDRGLEMVVGLLAILKAGGAYVPLDPEFPRERLAYMMRDSGIELLLCHAHLLAQLPVAASLRTLCLDRLEAPLPGSGDEAPSSLVQPHNLAYIIYTSGSTGQPKGVAIEHAALSAHSHVAIEYFRLQPEDRVLLFSTLNFDGFVEQLFPALCHGAAVVVRGNEVWDSNTFHQEVLRSGITVADLSTAYWYLLVQEFSRQAPRDFGPLRQVSATGEAMPPEGLELWKQAGLGHVRLLNTYGPTETTITASYLECDGYVRGELPKPSSMPIGRPLGGRRMYILDSDFTPAVQGATGELLIGGALLARGYHGRAALTAERFIPDPFDGQGGGRLYRTGDLTRYRDAGLIEYAGRLDHQVKIRGFRIELGEIEARLQQHPQVREALVVAIDGPSGKQLAAYLVPADPAQQETPQVLRDALRDDLKANLPDYMVPLHWVVLDGLPMTPGGKLDRKALPKPDPSAWQQAYVAPRSEREQQLAAIWAQVLQVERVGLDDNFFELGGHSLLAAQAISRIHSGLGIDIPLRMIFEKPQLNEFAQALEGTGLSLTDDGLSDIERMMNDMAEA</sequence>
<dbReference type="CDD" id="cd17643">
    <property type="entry name" value="A_NRPS_Cytc1-like"/>
    <property type="match status" value="1"/>
</dbReference>
<dbReference type="SUPFAM" id="SSF56801">
    <property type="entry name" value="Acetyl-CoA synthetase-like"/>
    <property type="match status" value="2"/>
</dbReference>
<dbReference type="InterPro" id="IPR025110">
    <property type="entry name" value="AMP-bd_C"/>
</dbReference>
<dbReference type="SUPFAM" id="SSF52777">
    <property type="entry name" value="CoA-dependent acyltransferases"/>
    <property type="match status" value="4"/>
</dbReference>
<gene>
    <name evidence="6" type="ORF">HX829_22865</name>
</gene>
<dbReference type="InterPro" id="IPR036736">
    <property type="entry name" value="ACP-like_sf"/>
</dbReference>
<dbReference type="SUPFAM" id="SSF47336">
    <property type="entry name" value="ACP-like"/>
    <property type="match status" value="2"/>
</dbReference>
<dbReference type="Gene3D" id="3.40.50.980">
    <property type="match status" value="4"/>
</dbReference>
<dbReference type="InterPro" id="IPR009081">
    <property type="entry name" value="PP-bd_ACP"/>
</dbReference>
<dbReference type="GO" id="GO:0043041">
    <property type="term" value="P:amino acid activation for nonribosomal peptide biosynthetic process"/>
    <property type="evidence" value="ECO:0007669"/>
    <property type="project" value="TreeGrafter"/>
</dbReference>
<dbReference type="FunFam" id="3.30.300.30:FF:000010">
    <property type="entry name" value="Enterobactin synthetase component F"/>
    <property type="match status" value="2"/>
</dbReference>
<feature type="domain" description="Carrier" evidence="5">
    <location>
        <begin position="1027"/>
        <end position="1102"/>
    </location>
</feature>
<comment type="caution">
    <text evidence="6">The sequence shown here is derived from an EMBL/GenBank/DDBJ whole genome shotgun (WGS) entry which is preliminary data.</text>
</comment>
<dbReference type="FunFam" id="1.10.1200.10:FF:000005">
    <property type="entry name" value="Nonribosomal peptide synthetase 1"/>
    <property type="match status" value="2"/>
</dbReference>
<accession>A0A7Y7WJ15</accession>
<evidence type="ECO:0000256" key="3">
    <source>
        <dbReference type="ARBA" id="ARBA00022450"/>
    </source>
</evidence>
<dbReference type="Gene3D" id="3.30.559.10">
    <property type="entry name" value="Chloramphenicol acetyltransferase-like domain"/>
    <property type="match status" value="2"/>
</dbReference>
<dbReference type="Pfam" id="PF13193">
    <property type="entry name" value="AMP-binding_C"/>
    <property type="match status" value="2"/>
</dbReference>
<dbReference type="FunFam" id="3.30.559.10:FF:000012">
    <property type="entry name" value="Non-ribosomal peptide synthetase"/>
    <property type="match status" value="2"/>
</dbReference>
<dbReference type="Gene3D" id="3.30.559.30">
    <property type="entry name" value="Nonribosomal peptide synthetase, condensation domain"/>
    <property type="match status" value="2"/>
</dbReference>
<evidence type="ECO:0000256" key="2">
    <source>
        <dbReference type="ARBA" id="ARBA00006432"/>
    </source>
</evidence>
<dbReference type="Pfam" id="PF00501">
    <property type="entry name" value="AMP-binding"/>
    <property type="match status" value="2"/>
</dbReference>
<dbReference type="PROSITE" id="PS50075">
    <property type="entry name" value="CARRIER"/>
    <property type="match status" value="2"/>
</dbReference>
<dbReference type="InterPro" id="IPR023213">
    <property type="entry name" value="CAT-like_dom_sf"/>
</dbReference>
<evidence type="ECO:0000259" key="5">
    <source>
        <dbReference type="PROSITE" id="PS50075"/>
    </source>
</evidence>
<dbReference type="RefSeq" id="WP_177145089.1">
    <property type="nucleotide sequence ID" value="NZ_JACAPU010000027.1"/>
</dbReference>
<dbReference type="SMART" id="SM00823">
    <property type="entry name" value="PKS_PP"/>
    <property type="match status" value="2"/>
</dbReference>
<dbReference type="PANTHER" id="PTHR45527">
    <property type="entry name" value="NONRIBOSOMAL PEPTIDE SYNTHETASE"/>
    <property type="match status" value="1"/>
</dbReference>
<dbReference type="NCBIfam" id="NF003417">
    <property type="entry name" value="PRK04813.1"/>
    <property type="match status" value="2"/>
</dbReference>
<reference evidence="6 7" key="1">
    <citation type="submission" date="2020-04" db="EMBL/GenBank/DDBJ databases">
        <title>Molecular characterization of pseudomonads from Agaricus bisporus reveal novel blotch 2 pathogens in Western Europe.</title>
        <authorList>
            <person name="Taparia T."/>
            <person name="Krijger M."/>
            <person name="Haynes E."/>
            <person name="Elpinstone J.G."/>
            <person name="Noble R."/>
            <person name="Van Der Wolf J."/>
        </authorList>
    </citation>
    <scope>NUCLEOTIDE SEQUENCE [LARGE SCALE GENOMIC DNA]</scope>
    <source>
        <strain evidence="6 7">F1001</strain>
    </source>
</reference>
<dbReference type="NCBIfam" id="TIGR01733">
    <property type="entry name" value="AA-adenyl-dom"/>
    <property type="match status" value="2"/>
</dbReference>
<dbReference type="InterPro" id="IPR020806">
    <property type="entry name" value="PKS_PP-bd"/>
</dbReference>
<protein>
    <submittedName>
        <fullName evidence="6">Amino acid adenylation domain-containing protein</fullName>
    </submittedName>
</protein>
<dbReference type="Pfam" id="PF00668">
    <property type="entry name" value="Condensation"/>
    <property type="match status" value="2"/>
</dbReference>
<dbReference type="PROSITE" id="PS00012">
    <property type="entry name" value="PHOSPHOPANTETHEINE"/>
    <property type="match status" value="2"/>
</dbReference>